<sequence length="136" mass="15225">MTDNRSVIVQIAMINFGANRLKFRRDRSLTSGRALSVREPRRAANAVADIRSSIRDRDAASSNEPRKTFADYPRIDFMSYFAVPARFIRRISIRAMRDIPAAADAPACRALSHRSIHSGDETVNRAAVVCMRACTL</sequence>
<keyword evidence="2" id="KW-1185">Reference proteome</keyword>
<dbReference type="AlphaFoldDB" id="A0A892IEJ5"/>
<reference evidence="1 2" key="1">
    <citation type="submission" date="2021-02" db="EMBL/GenBank/DDBJ databases">
        <title>FDA dAtabase for Regulatory Grade micrObial Sequences (FDA-ARGOS): Supporting development and validation of Infectious Disease Dx tests.</title>
        <authorList>
            <person name="Minogue T."/>
            <person name="Wolcott M."/>
            <person name="Wasieloski L."/>
            <person name="Aguilar W."/>
            <person name="Moore D."/>
            <person name="Jaissle J."/>
            <person name="Tallon L."/>
            <person name="Sadzewicz L."/>
            <person name="Zhao X."/>
            <person name="Boylan J."/>
            <person name="Ott S."/>
            <person name="Bowen H."/>
            <person name="Vavikolanu K."/>
            <person name="Mehta A."/>
            <person name="Aluvathingal J."/>
            <person name="Nadendla S."/>
            <person name="Yan Y."/>
            <person name="Sichtig H."/>
        </authorList>
    </citation>
    <scope>NUCLEOTIDE SEQUENCE [LARGE SCALE GENOMIC DNA]</scope>
    <source>
        <strain evidence="1 2">FDAARGOS_1272</strain>
    </source>
</reference>
<gene>
    <name evidence="1" type="ORF">I6K02_18375</name>
</gene>
<accession>A0A892IEJ5</accession>
<protein>
    <submittedName>
        <fullName evidence="1">Uncharacterized protein</fullName>
    </submittedName>
</protein>
<proteinExistence type="predicted"/>
<dbReference type="EMBL" id="CP069483">
    <property type="protein sequence ID" value="QRO80304.1"/>
    <property type="molecule type" value="Genomic_DNA"/>
</dbReference>
<dbReference type="RefSeq" id="WP_123806719.1">
    <property type="nucleotide sequence ID" value="NZ_CABVPR010000029.1"/>
</dbReference>
<dbReference type="Proteomes" id="UP000625568">
    <property type="component" value="Chromosome 2"/>
</dbReference>
<evidence type="ECO:0000313" key="1">
    <source>
        <dbReference type="EMBL" id="QRO80304.1"/>
    </source>
</evidence>
<evidence type="ECO:0000313" key="2">
    <source>
        <dbReference type="Proteomes" id="UP000625568"/>
    </source>
</evidence>
<name>A0A892IEJ5_9BURK</name>
<organism evidence="1 2">
    <name type="scientific">Burkholderia dolosa</name>
    <dbReference type="NCBI Taxonomy" id="152500"/>
    <lineage>
        <taxon>Bacteria</taxon>
        <taxon>Pseudomonadati</taxon>
        <taxon>Pseudomonadota</taxon>
        <taxon>Betaproteobacteria</taxon>
        <taxon>Burkholderiales</taxon>
        <taxon>Burkholderiaceae</taxon>
        <taxon>Burkholderia</taxon>
        <taxon>Burkholderia cepacia complex</taxon>
    </lineage>
</organism>